<dbReference type="NCBIfam" id="TIGR03506">
    <property type="entry name" value="FlgEFG_subfam"/>
    <property type="match status" value="1"/>
</dbReference>
<dbReference type="PROSITE" id="PS00588">
    <property type="entry name" value="FLAGELLA_BB_ROD"/>
    <property type="match status" value="1"/>
</dbReference>
<dbReference type="Pfam" id="PF22692">
    <property type="entry name" value="LlgE_F_G_D1"/>
    <property type="match status" value="1"/>
</dbReference>
<dbReference type="InterPro" id="IPR053967">
    <property type="entry name" value="LlgE_F_G-like_D1"/>
</dbReference>
<proteinExistence type="inferred from homology"/>
<comment type="similarity">
    <text evidence="2 4">Belongs to the flagella basal body rod proteins family.</text>
</comment>
<evidence type="ECO:0000256" key="1">
    <source>
        <dbReference type="ARBA" id="ARBA00004117"/>
    </source>
</evidence>
<name>E1YHM6_9BACT</name>
<dbReference type="EMBL" id="FR695874">
    <property type="protein sequence ID" value="CBX30145.1"/>
    <property type="molecule type" value="Genomic_DNA"/>
</dbReference>
<dbReference type="GO" id="GO:0071978">
    <property type="term" value="P:bacterial-type flagellum-dependent swarming motility"/>
    <property type="evidence" value="ECO:0007669"/>
    <property type="project" value="TreeGrafter"/>
</dbReference>
<dbReference type="InterPro" id="IPR019776">
    <property type="entry name" value="Flagellar_basal_body_rod_CS"/>
</dbReference>
<feature type="domain" description="Flagellar basal body rod protein N-terminal" evidence="5">
    <location>
        <begin position="15"/>
        <end position="35"/>
    </location>
</feature>
<dbReference type="InterPro" id="IPR020013">
    <property type="entry name" value="Flagellar_FlgE/F/G"/>
</dbReference>
<protein>
    <submittedName>
        <fullName evidence="8">Uncharacterized protein</fullName>
    </submittedName>
</protein>
<evidence type="ECO:0000259" key="6">
    <source>
        <dbReference type="Pfam" id="PF06429"/>
    </source>
</evidence>
<gene>
    <name evidence="8" type="ORF">N47_D29540</name>
</gene>
<dbReference type="AlphaFoldDB" id="E1YHM6"/>
<dbReference type="InterPro" id="IPR010930">
    <property type="entry name" value="Flg_bb/hook_C_dom"/>
</dbReference>
<evidence type="ECO:0000313" key="8">
    <source>
        <dbReference type="EMBL" id="CBX30145.1"/>
    </source>
</evidence>
<accession>E1YHM6</accession>
<sequence length="226" mass="24772">MISSNYSLVEGSLIQQLRFDTLSNNLANVNTNAFKQDIVSFDQNLSLNRSSIDLSSGPIVFTGNAFDVALEGPGFFKIQTASGIKYSRDGAFSLNRDGMLVNRNGDKVLGKNGPITLTGNNIVIGSDGQITEDGNPGDKIFVADIKDSKLLKKEGMNYYVYDGEAKNITSAEKVSIKQSYIEKSNVNVTEEMIRMVETLRTFESIQKALQNTDETTGKMVNDSELL</sequence>
<dbReference type="Pfam" id="PF06429">
    <property type="entry name" value="Flg_bbr_C"/>
    <property type="match status" value="1"/>
</dbReference>
<comment type="subcellular location">
    <subcellularLocation>
        <location evidence="1 4">Bacterial flagellum basal body</location>
    </subcellularLocation>
</comment>
<dbReference type="InterPro" id="IPR001444">
    <property type="entry name" value="Flag_bb_rod_N"/>
</dbReference>
<evidence type="ECO:0000259" key="7">
    <source>
        <dbReference type="Pfam" id="PF22692"/>
    </source>
</evidence>
<dbReference type="GO" id="GO:0009425">
    <property type="term" value="C:bacterial-type flagellum basal body"/>
    <property type="evidence" value="ECO:0007669"/>
    <property type="project" value="UniProtKB-SubCell"/>
</dbReference>
<evidence type="ECO:0000256" key="2">
    <source>
        <dbReference type="ARBA" id="ARBA00009677"/>
    </source>
</evidence>
<evidence type="ECO:0000256" key="3">
    <source>
        <dbReference type="ARBA" id="ARBA00023143"/>
    </source>
</evidence>
<dbReference type="PANTHER" id="PTHR30435">
    <property type="entry name" value="FLAGELLAR PROTEIN"/>
    <property type="match status" value="1"/>
</dbReference>
<evidence type="ECO:0000256" key="4">
    <source>
        <dbReference type="RuleBase" id="RU362116"/>
    </source>
</evidence>
<keyword evidence="3 4" id="KW-0975">Bacterial flagellum</keyword>
<feature type="domain" description="Flagellar basal-body/hook protein C-terminal" evidence="6">
    <location>
        <begin position="177"/>
        <end position="220"/>
    </location>
</feature>
<dbReference type="PANTHER" id="PTHR30435:SF19">
    <property type="entry name" value="FLAGELLAR BASAL-BODY ROD PROTEIN FLGG"/>
    <property type="match status" value="1"/>
</dbReference>
<dbReference type="SUPFAM" id="SSF117143">
    <property type="entry name" value="Flagellar hook protein flgE"/>
    <property type="match status" value="1"/>
</dbReference>
<dbReference type="Pfam" id="PF00460">
    <property type="entry name" value="Flg_bb_rod"/>
    <property type="match status" value="1"/>
</dbReference>
<organism evidence="8">
    <name type="scientific">uncultured Desulfobacterium sp</name>
    <dbReference type="NCBI Taxonomy" id="201089"/>
    <lineage>
        <taxon>Bacteria</taxon>
        <taxon>Pseudomonadati</taxon>
        <taxon>Thermodesulfobacteriota</taxon>
        <taxon>Desulfobacteria</taxon>
        <taxon>Desulfobacterales</taxon>
        <taxon>Desulfobacteriaceae</taxon>
        <taxon>Desulfobacterium</taxon>
        <taxon>environmental samples</taxon>
    </lineage>
</organism>
<feature type="domain" description="Flagellar hook protein FlgE/F/G-like D1" evidence="7">
    <location>
        <begin position="69"/>
        <end position="131"/>
    </location>
</feature>
<dbReference type="InterPro" id="IPR037925">
    <property type="entry name" value="FlgE/F/G-like"/>
</dbReference>
<reference evidence="8" key="1">
    <citation type="journal article" date="2011" name="Environ. Microbiol.">
        <title>Genomic insights into the metabolic potential of the polycyclic aromatic hydrocarbon degrading sulfate-reducing Deltaproteobacterium N47.</title>
        <authorList>
            <person name="Bergmann F."/>
            <person name="Selesi D."/>
            <person name="Weinmaier T."/>
            <person name="Tischler P."/>
            <person name="Rattei T."/>
            <person name="Meckenstock R.U."/>
        </authorList>
    </citation>
    <scope>NUCLEOTIDE SEQUENCE</scope>
</reference>
<evidence type="ECO:0000259" key="5">
    <source>
        <dbReference type="Pfam" id="PF00460"/>
    </source>
</evidence>